<organism evidence="1 2">
    <name type="scientific">Leersia perrieri</name>
    <dbReference type="NCBI Taxonomy" id="77586"/>
    <lineage>
        <taxon>Eukaryota</taxon>
        <taxon>Viridiplantae</taxon>
        <taxon>Streptophyta</taxon>
        <taxon>Embryophyta</taxon>
        <taxon>Tracheophyta</taxon>
        <taxon>Spermatophyta</taxon>
        <taxon>Magnoliopsida</taxon>
        <taxon>Liliopsida</taxon>
        <taxon>Poales</taxon>
        <taxon>Poaceae</taxon>
        <taxon>BOP clade</taxon>
        <taxon>Oryzoideae</taxon>
        <taxon>Oryzeae</taxon>
        <taxon>Oryzinae</taxon>
        <taxon>Leersia</taxon>
    </lineage>
</organism>
<proteinExistence type="predicted"/>
<dbReference type="Gramene" id="LPERR05G23540.3">
    <property type="protein sequence ID" value="LPERR05G23540.3"/>
    <property type="gene ID" value="LPERR05G23540"/>
</dbReference>
<sequence length="60" mass="6880">MERFSSIVFPKPKWRARRKKEHAFLCLSHTLHCKAPSPSSAGRLLFLDHPKLLAKAIRGL</sequence>
<dbReference type="AlphaFoldDB" id="A0A0D9WKH8"/>
<name>A0A0D9WKH8_9ORYZ</name>
<dbReference type="Proteomes" id="UP000032180">
    <property type="component" value="Chromosome 5"/>
</dbReference>
<evidence type="ECO:0000313" key="1">
    <source>
        <dbReference type="EnsemblPlants" id="LPERR05G23540.3"/>
    </source>
</evidence>
<dbReference type="HOGENOM" id="CLU_2945024_0_0_1"/>
<keyword evidence="2" id="KW-1185">Reference proteome</keyword>
<dbReference type="EnsemblPlants" id="LPERR05G23540.3">
    <property type="protein sequence ID" value="LPERR05G23540.3"/>
    <property type="gene ID" value="LPERR05G23540"/>
</dbReference>
<evidence type="ECO:0000313" key="2">
    <source>
        <dbReference type="Proteomes" id="UP000032180"/>
    </source>
</evidence>
<reference evidence="1 2" key="1">
    <citation type="submission" date="2012-08" db="EMBL/GenBank/DDBJ databases">
        <title>Oryza genome evolution.</title>
        <authorList>
            <person name="Wing R.A."/>
        </authorList>
    </citation>
    <scope>NUCLEOTIDE SEQUENCE</scope>
</reference>
<reference evidence="2" key="2">
    <citation type="submission" date="2013-12" db="EMBL/GenBank/DDBJ databases">
        <authorList>
            <person name="Yu Y."/>
            <person name="Lee S."/>
            <person name="de Baynast K."/>
            <person name="Wissotski M."/>
            <person name="Liu L."/>
            <person name="Talag J."/>
            <person name="Goicoechea J."/>
            <person name="Angelova A."/>
            <person name="Jetty R."/>
            <person name="Kudrna D."/>
            <person name="Golser W."/>
            <person name="Rivera L."/>
            <person name="Zhang J."/>
            <person name="Wing R."/>
        </authorList>
    </citation>
    <scope>NUCLEOTIDE SEQUENCE</scope>
</reference>
<protein>
    <submittedName>
        <fullName evidence="1">Uncharacterized protein</fullName>
    </submittedName>
</protein>
<accession>A0A0D9WKH8</accession>
<reference evidence="1" key="3">
    <citation type="submission" date="2015-04" db="UniProtKB">
        <authorList>
            <consortium name="EnsemblPlants"/>
        </authorList>
    </citation>
    <scope>IDENTIFICATION</scope>
</reference>